<name>E8QXA0_ISOPI</name>
<feature type="region of interest" description="Disordered" evidence="1">
    <location>
        <begin position="1"/>
        <end position="95"/>
    </location>
</feature>
<dbReference type="AlphaFoldDB" id="E8QXA0"/>
<evidence type="ECO:0008006" key="4">
    <source>
        <dbReference type="Google" id="ProtNLM"/>
    </source>
</evidence>
<evidence type="ECO:0000313" key="2">
    <source>
        <dbReference type="EMBL" id="ADV61941.1"/>
    </source>
</evidence>
<dbReference type="KEGG" id="ipa:Isop_1356"/>
<organism evidence="2 3">
    <name type="scientific">Isosphaera pallida (strain ATCC 43644 / DSM 9630 / IS1B)</name>
    <dbReference type="NCBI Taxonomy" id="575540"/>
    <lineage>
        <taxon>Bacteria</taxon>
        <taxon>Pseudomonadati</taxon>
        <taxon>Planctomycetota</taxon>
        <taxon>Planctomycetia</taxon>
        <taxon>Isosphaerales</taxon>
        <taxon>Isosphaeraceae</taxon>
        <taxon>Isosphaera</taxon>
    </lineage>
</organism>
<dbReference type="eggNOG" id="COG0457">
    <property type="taxonomic scope" value="Bacteria"/>
</dbReference>
<dbReference type="STRING" id="575540.Isop_1356"/>
<dbReference type="InParanoid" id="E8QXA0"/>
<dbReference type="InterPro" id="IPR011990">
    <property type="entry name" value="TPR-like_helical_dom_sf"/>
</dbReference>
<reference key="1">
    <citation type="submission" date="2010-11" db="EMBL/GenBank/DDBJ databases">
        <title>The complete sequence of chromosome of Isophaera pallida ATCC 43644.</title>
        <authorList>
            <consortium name="US DOE Joint Genome Institute (JGI-PGF)"/>
            <person name="Lucas S."/>
            <person name="Copeland A."/>
            <person name="Lapidus A."/>
            <person name="Bruce D."/>
            <person name="Goodwin L."/>
            <person name="Pitluck S."/>
            <person name="Kyrpides N."/>
            <person name="Mavromatis K."/>
            <person name="Pagani I."/>
            <person name="Ivanova N."/>
            <person name="Saunders E."/>
            <person name="Brettin T."/>
            <person name="Detter J.C."/>
            <person name="Han C."/>
            <person name="Tapia R."/>
            <person name="Land M."/>
            <person name="Hauser L."/>
            <person name="Markowitz V."/>
            <person name="Cheng J.-F."/>
            <person name="Hugenholtz P."/>
            <person name="Woyke T."/>
            <person name="Wu D."/>
            <person name="Eisen J.A."/>
        </authorList>
    </citation>
    <scope>NUCLEOTIDE SEQUENCE</scope>
    <source>
        <strain>ATCC 43644</strain>
    </source>
</reference>
<protein>
    <recommendedName>
        <fullName evidence="4">Tetratricopeptide repeat protein</fullName>
    </recommendedName>
</protein>
<evidence type="ECO:0000256" key="1">
    <source>
        <dbReference type="SAM" id="MobiDB-lite"/>
    </source>
</evidence>
<gene>
    <name evidence="2" type="ordered locus">Isop_1356</name>
</gene>
<reference evidence="2 3" key="2">
    <citation type="journal article" date="2011" name="Stand. Genomic Sci.">
        <title>Complete genome sequence of Isosphaera pallida type strain (IS1B).</title>
        <authorList>
            <consortium name="US DOE Joint Genome Institute (JGI-PGF)"/>
            <person name="Goker M."/>
            <person name="Cleland D."/>
            <person name="Saunders E."/>
            <person name="Lapidus A."/>
            <person name="Nolan M."/>
            <person name="Lucas S."/>
            <person name="Hammon N."/>
            <person name="Deshpande S."/>
            <person name="Cheng J.F."/>
            <person name="Tapia R."/>
            <person name="Han C."/>
            <person name="Goodwin L."/>
            <person name="Pitluck S."/>
            <person name="Liolios K."/>
            <person name="Pagani I."/>
            <person name="Ivanova N."/>
            <person name="Mavromatis K."/>
            <person name="Pati A."/>
            <person name="Chen A."/>
            <person name="Palaniappan K."/>
            <person name="Land M."/>
            <person name="Hauser L."/>
            <person name="Chang Y.J."/>
            <person name="Jeffries C.D."/>
            <person name="Detter J.C."/>
            <person name="Beck B."/>
            <person name="Woyke T."/>
            <person name="Bristow J."/>
            <person name="Eisen J.A."/>
            <person name="Markowitz V."/>
            <person name="Hugenholtz P."/>
            <person name="Kyrpides N.C."/>
            <person name="Klenk H.P."/>
        </authorList>
    </citation>
    <scope>NUCLEOTIDE SEQUENCE [LARGE SCALE GENOMIC DNA]</scope>
    <source>
        <strain evidence="3">ATCC 43644 / DSM 9630 / IS1B</strain>
    </source>
</reference>
<proteinExistence type="predicted"/>
<dbReference type="Proteomes" id="UP000008631">
    <property type="component" value="Chromosome"/>
</dbReference>
<dbReference type="Gene3D" id="1.25.40.10">
    <property type="entry name" value="Tetratricopeptide repeat domain"/>
    <property type="match status" value="2"/>
</dbReference>
<feature type="compositionally biased region" description="Basic residues" evidence="1">
    <location>
        <begin position="52"/>
        <end position="62"/>
    </location>
</feature>
<feature type="compositionally biased region" description="Polar residues" evidence="1">
    <location>
        <begin position="83"/>
        <end position="92"/>
    </location>
</feature>
<dbReference type="EMBL" id="CP002353">
    <property type="protein sequence ID" value="ADV61941.1"/>
    <property type="molecule type" value="Genomic_DNA"/>
</dbReference>
<evidence type="ECO:0000313" key="3">
    <source>
        <dbReference type="Proteomes" id="UP000008631"/>
    </source>
</evidence>
<dbReference type="HOGENOM" id="CLU_495008_0_0_0"/>
<sequence length="550" mass="61428">MSPDPSHPEGATSPPEFPPPPFEPTPPGSPDTERSTAFSTSPRHALEGERRVKVKKRIRVRRRHDDGDLQNQEGNATFREHSSSYGRPSRSLTHPEPFPPPGWSGMTVDEFLVDEPRPSTSLRQLWHRLRIPLALGLATTVVAWFAWSLIAAQRTKALVAALFAAAGENDWAQVQDLVDRRGDELPKTIEVLRVRIEAARRLNNDAEAARLLETIPREEPDAADRYFEAARLHCRAARFGKAAVQLERVLRLRPQDRDALIRLVPILAIQQRDADYVEKLWALHDLPGVENALTALRMLAEGVPMVQVGPLIADWPDARELIAALGPDPVPTDDPGLEPILERAAKADPDSYGMISARADRFRRAGQLPAALRLLEEGIARTPGDPSLHAVKLLVLAQAGDAIESDAELKQTPQIANKDVRYWIARSLIDEQMERLYQSFEAVRRGLELRPHDPVLKQRSQRLAGRLKEYTVEENDRAFLAAAEELVTLVRRPDAELLTRPALIRAAELCRAMNRNKEANAWSAMLLQIPDAEPTEDLESRLGLAPDSDK</sequence>
<feature type="compositionally biased region" description="Pro residues" evidence="1">
    <location>
        <begin position="15"/>
        <end position="29"/>
    </location>
</feature>
<keyword evidence="3" id="KW-1185">Reference proteome</keyword>
<dbReference type="SUPFAM" id="SSF48452">
    <property type="entry name" value="TPR-like"/>
    <property type="match status" value="1"/>
</dbReference>
<accession>E8QXA0</accession>